<gene>
    <name evidence="1" type="ORF">B7463_g3579</name>
</gene>
<evidence type="ECO:0000313" key="2">
    <source>
        <dbReference type="Proteomes" id="UP000258309"/>
    </source>
</evidence>
<feature type="non-terminal residue" evidence="1">
    <location>
        <position position="284"/>
    </location>
</feature>
<organism evidence="1 2">
    <name type="scientific">Scytalidium lignicola</name>
    <name type="common">Hyphomycete</name>
    <dbReference type="NCBI Taxonomy" id="5539"/>
    <lineage>
        <taxon>Eukaryota</taxon>
        <taxon>Fungi</taxon>
        <taxon>Dikarya</taxon>
        <taxon>Ascomycota</taxon>
        <taxon>Pezizomycotina</taxon>
        <taxon>Leotiomycetes</taxon>
        <taxon>Leotiomycetes incertae sedis</taxon>
        <taxon>Scytalidium</taxon>
    </lineage>
</organism>
<feature type="non-terminal residue" evidence="1">
    <location>
        <position position="1"/>
    </location>
</feature>
<accession>A0A3E2HHY0</accession>
<comment type="caution">
    <text evidence="1">The sequence shown here is derived from an EMBL/GenBank/DDBJ whole genome shotgun (WGS) entry which is preliminary data.</text>
</comment>
<name>A0A3E2HHY0_SCYLI</name>
<proteinExistence type="predicted"/>
<evidence type="ECO:0000313" key="1">
    <source>
        <dbReference type="EMBL" id="RFU32762.1"/>
    </source>
</evidence>
<keyword evidence="2" id="KW-1185">Reference proteome</keyword>
<dbReference type="AlphaFoldDB" id="A0A3E2HHY0"/>
<sequence>MPELQHIIISREGFRLLSPHIMAHIDAPSLKKLEIHGISETKDANNALEQKKSQTASFTSLSISDYEESPEATARLLQWPKALIDFRFDSFYNNRFQLSRWQMGELDTPAADAALLLAPNLKTFGWSFSIYDQHSESWIDFADKEEHWLREFTRVAIAKKSRLNKIDITFTPDTWGSEREHGYPWDRMDKIQDEIRPHGMTVKYNQPIITKEDWLRSFDWLNQTEPRAYSPISDSDYDNIESSKLKDLDIDDLDENDVELDVPNLHDPQTTIQGRDIRMYFFPI</sequence>
<dbReference type="OrthoDB" id="5139510at2759"/>
<protein>
    <submittedName>
        <fullName evidence="1">Uncharacterized protein</fullName>
    </submittedName>
</protein>
<dbReference type="Proteomes" id="UP000258309">
    <property type="component" value="Unassembled WGS sequence"/>
</dbReference>
<dbReference type="EMBL" id="NCSJ02000048">
    <property type="protein sequence ID" value="RFU32762.1"/>
    <property type="molecule type" value="Genomic_DNA"/>
</dbReference>
<reference evidence="1 2" key="1">
    <citation type="submission" date="2018-05" db="EMBL/GenBank/DDBJ databases">
        <title>Draft genome sequence of Scytalidium lignicola DSM 105466, a ubiquitous saprotrophic fungus.</title>
        <authorList>
            <person name="Buettner E."/>
            <person name="Gebauer A.M."/>
            <person name="Hofrichter M."/>
            <person name="Liers C."/>
            <person name="Kellner H."/>
        </authorList>
    </citation>
    <scope>NUCLEOTIDE SEQUENCE [LARGE SCALE GENOMIC DNA]</scope>
    <source>
        <strain evidence="1 2">DSM 105466</strain>
    </source>
</reference>